<dbReference type="InterPro" id="IPR001916">
    <property type="entry name" value="Glyco_hydro_22"/>
</dbReference>
<proteinExistence type="inferred from homology"/>
<evidence type="ECO:0000256" key="6">
    <source>
        <dbReference type="ARBA" id="ARBA00023157"/>
    </source>
</evidence>
<protein>
    <recommendedName>
        <fullName evidence="2">lysozyme</fullName>
        <ecNumber evidence="2">3.2.1.17</ecNumber>
    </recommendedName>
</protein>
<dbReference type="STRING" id="8078.ENSFHEP00000012877"/>
<keyword evidence="7" id="KW-0326">Glycosidase</keyword>
<dbReference type="GO" id="GO:0050830">
    <property type="term" value="P:defense response to Gram-positive bacterium"/>
    <property type="evidence" value="ECO:0007669"/>
    <property type="project" value="TreeGrafter"/>
</dbReference>
<dbReference type="InterPro" id="IPR023346">
    <property type="entry name" value="Lysozyme-like_dom_sf"/>
</dbReference>
<dbReference type="Pfam" id="PF00062">
    <property type="entry name" value="Lys"/>
    <property type="match status" value="1"/>
</dbReference>
<dbReference type="PROSITE" id="PS51348">
    <property type="entry name" value="GLYCOSYL_HYDROL_F22_2"/>
    <property type="match status" value="1"/>
</dbReference>
<evidence type="ECO:0000256" key="1">
    <source>
        <dbReference type="ARBA" id="ARBA00000632"/>
    </source>
</evidence>
<evidence type="ECO:0000256" key="2">
    <source>
        <dbReference type="ARBA" id="ARBA00012732"/>
    </source>
</evidence>
<dbReference type="Ensembl" id="ENSFHET00000032171.1">
    <property type="protein sequence ID" value="ENSFHEP00000012877.1"/>
    <property type="gene ID" value="ENSFHEG00000014351.1"/>
</dbReference>
<reference evidence="9" key="2">
    <citation type="submission" date="2025-09" db="UniProtKB">
        <authorList>
            <consortium name="Ensembl"/>
        </authorList>
    </citation>
    <scope>IDENTIFICATION</scope>
</reference>
<accession>A0A3Q2PKA9</accession>
<organism evidence="9 10">
    <name type="scientific">Fundulus heteroclitus</name>
    <name type="common">Killifish</name>
    <name type="synonym">Mummichog</name>
    <dbReference type="NCBI Taxonomy" id="8078"/>
    <lineage>
        <taxon>Eukaryota</taxon>
        <taxon>Metazoa</taxon>
        <taxon>Chordata</taxon>
        <taxon>Craniata</taxon>
        <taxon>Vertebrata</taxon>
        <taxon>Euteleostomi</taxon>
        <taxon>Actinopterygii</taxon>
        <taxon>Neopterygii</taxon>
        <taxon>Teleostei</taxon>
        <taxon>Neoteleostei</taxon>
        <taxon>Acanthomorphata</taxon>
        <taxon>Ovalentaria</taxon>
        <taxon>Atherinomorphae</taxon>
        <taxon>Cyprinodontiformes</taxon>
        <taxon>Fundulidae</taxon>
        <taxon>Fundulus</taxon>
    </lineage>
</organism>
<dbReference type="GO" id="GO:0031640">
    <property type="term" value="P:killing of cells of another organism"/>
    <property type="evidence" value="ECO:0007669"/>
    <property type="project" value="UniProtKB-KW"/>
</dbReference>
<evidence type="ECO:0000256" key="8">
    <source>
        <dbReference type="RuleBase" id="RU004440"/>
    </source>
</evidence>
<dbReference type="EC" id="3.2.1.17" evidence="2"/>
<dbReference type="PRINTS" id="PR00137">
    <property type="entry name" value="LYSOZYME"/>
</dbReference>
<comment type="catalytic activity">
    <reaction evidence="1">
        <text>Hydrolysis of (1-&gt;4)-beta-linkages between N-acetylmuramic acid and N-acetyl-D-glucosamine residues in a peptidoglycan and between N-acetyl-D-glucosamine residues in chitodextrins.</text>
        <dbReference type="EC" id="3.2.1.17"/>
    </reaction>
</comment>
<evidence type="ECO:0000256" key="7">
    <source>
        <dbReference type="ARBA" id="ARBA00023295"/>
    </source>
</evidence>
<keyword evidence="6" id="KW-1015">Disulfide bond</keyword>
<dbReference type="SMART" id="SM00263">
    <property type="entry name" value="LYZ1"/>
    <property type="match status" value="1"/>
</dbReference>
<evidence type="ECO:0000256" key="3">
    <source>
        <dbReference type="ARBA" id="ARBA00022529"/>
    </source>
</evidence>
<dbReference type="AlphaFoldDB" id="A0A3Q2PKA9"/>
<sequence>LFIPLKTSNNVFSVKELLSDDVSAAIKCAKRVVLDPQGIAAWVGWQVHCKNQDVSKYVAGCGLD</sequence>
<name>A0A3Q2PKA9_FUNHE</name>
<dbReference type="PANTHER" id="PTHR11407:SF28">
    <property type="entry name" value="LYSOZYME C"/>
    <property type="match status" value="1"/>
</dbReference>
<dbReference type="InterPro" id="IPR000974">
    <property type="entry name" value="Glyco_hydro_22_lys"/>
</dbReference>
<dbReference type="PANTHER" id="PTHR11407">
    <property type="entry name" value="LYSOZYME C"/>
    <property type="match status" value="1"/>
</dbReference>
<dbReference type="PRINTS" id="PR00135">
    <property type="entry name" value="LYZLACT"/>
</dbReference>
<evidence type="ECO:0000313" key="9">
    <source>
        <dbReference type="Ensembl" id="ENSFHEP00000012877.1"/>
    </source>
</evidence>
<dbReference type="GO" id="GO:0003796">
    <property type="term" value="F:lysozyme activity"/>
    <property type="evidence" value="ECO:0007669"/>
    <property type="project" value="UniProtKB-EC"/>
</dbReference>
<keyword evidence="3" id="KW-0929">Antimicrobial</keyword>
<dbReference type="SUPFAM" id="SSF53955">
    <property type="entry name" value="Lysozyme-like"/>
    <property type="match status" value="1"/>
</dbReference>
<evidence type="ECO:0000256" key="5">
    <source>
        <dbReference type="ARBA" id="ARBA00022801"/>
    </source>
</evidence>
<keyword evidence="10" id="KW-1185">Reference proteome</keyword>
<keyword evidence="4" id="KW-0081">Bacteriolytic enzyme</keyword>
<reference evidence="9" key="1">
    <citation type="submission" date="2025-08" db="UniProtKB">
        <authorList>
            <consortium name="Ensembl"/>
        </authorList>
    </citation>
    <scope>IDENTIFICATION</scope>
</reference>
<comment type="similarity">
    <text evidence="8">Belongs to the glycosyl hydrolase 22 family.</text>
</comment>
<dbReference type="GO" id="GO:0050829">
    <property type="term" value="P:defense response to Gram-negative bacterium"/>
    <property type="evidence" value="ECO:0007669"/>
    <property type="project" value="TreeGrafter"/>
</dbReference>
<keyword evidence="5" id="KW-0378">Hydrolase</keyword>
<evidence type="ECO:0000256" key="4">
    <source>
        <dbReference type="ARBA" id="ARBA00022638"/>
    </source>
</evidence>
<evidence type="ECO:0000313" key="10">
    <source>
        <dbReference type="Proteomes" id="UP000265000"/>
    </source>
</evidence>
<dbReference type="Gene3D" id="1.10.530.10">
    <property type="match status" value="1"/>
</dbReference>
<dbReference type="Proteomes" id="UP000265000">
    <property type="component" value="Unplaced"/>
</dbReference>